<evidence type="ECO:0000313" key="7">
    <source>
        <dbReference type="EMBL" id="SFJ59214.1"/>
    </source>
</evidence>
<dbReference type="PANTHER" id="PTHR11455">
    <property type="entry name" value="CRYPTOCHROME"/>
    <property type="match status" value="1"/>
</dbReference>
<evidence type="ECO:0000256" key="3">
    <source>
        <dbReference type="ARBA" id="ARBA00022827"/>
    </source>
</evidence>
<feature type="domain" description="Photolyase/cryptochrome alpha/beta" evidence="6">
    <location>
        <begin position="4"/>
        <end position="131"/>
    </location>
</feature>
<evidence type="ECO:0000313" key="8">
    <source>
        <dbReference type="Proteomes" id="UP000199110"/>
    </source>
</evidence>
<accession>A0A1I3SKD4</accession>
<dbReference type="EMBL" id="FORA01000004">
    <property type="protein sequence ID" value="SFJ59214.1"/>
    <property type="molecule type" value="Genomic_DNA"/>
</dbReference>
<name>A0A1I3SKD4_9RHOB</name>
<comment type="cofactor">
    <cofactor evidence="1">
        <name>(6R)-5,10-methylene-5,6,7,8-tetrahydrofolate</name>
        <dbReference type="ChEBI" id="CHEBI:15636"/>
    </cofactor>
</comment>
<sequence>MSQPVTILWFKRDLRSADHPALASVQGRVIPLYIAEPEVWSAPDAAARHWRFVAESLTELRADLATRGTPLVVRQGEAVAVLEALRQAHPLHRLVSHQETGLMPTWQRDRRVADWARSHGIQWDEPIDSAVFRRLGNRDLWSGRRDAFVRATRAEPPARLSGPIVEPGDIPDARDLGLPFDPCPGRQAGGRQAGLSLLGGFLAERGRSYRADMSSPVAGEVACSRISPHLAWGTLSVREVHQATAALLAELRAEGGQGEWARSMSSFLSRLAWRDHFTQKLEDFPALDSRPMHPAFADLRASAAGQAELTERLERWSTGQTGLPFVDACMRYARATGWLNFRMRAMVQCVASYHLWLDWRDTGPVLARLWTDYAPGIHWSQVQMQSGVTGINQLRIYNPVKQGQDQDPTGIFTRKWVPELRDVPDAALQQPWEIGGVRRYPAPLVDVALAARAARERMAAARRHPGFREDALQVYERLGSRKAPRERVRGIRKTPADARQGEFGF</sequence>
<gene>
    <name evidence="7" type="ORF">SAMN04488095_3189</name>
</gene>
<evidence type="ECO:0000256" key="5">
    <source>
        <dbReference type="SAM" id="MobiDB-lite"/>
    </source>
</evidence>
<dbReference type="InterPro" id="IPR005101">
    <property type="entry name" value="Cryptochr/Photolyase_FAD-bd"/>
</dbReference>
<keyword evidence="7" id="KW-0456">Lyase</keyword>
<dbReference type="OrthoDB" id="9772484at2"/>
<dbReference type="AlphaFoldDB" id="A0A1I3SKD4"/>
<proteinExistence type="predicted"/>
<dbReference type="GO" id="GO:0009416">
    <property type="term" value="P:response to light stimulus"/>
    <property type="evidence" value="ECO:0007669"/>
    <property type="project" value="TreeGrafter"/>
</dbReference>
<dbReference type="InterPro" id="IPR002081">
    <property type="entry name" value="Cryptochrome/DNA_photolyase_1"/>
</dbReference>
<dbReference type="SUPFAM" id="SSF48173">
    <property type="entry name" value="Cryptochrome/photolyase FAD-binding domain"/>
    <property type="match status" value="1"/>
</dbReference>
<evidence type="ECO:0000256" key="2">
    <source>
        <dbReference type="ARBA" id="ARBA00022630"/>
    </source>
</evidence>
<feature type="binding site" evidence="4">
    <location>
        <position position="267"/>
    </location>
    <ligand>
        <name>FAD</name>
        <dbReference type="ChEBI" id="CHEBI:57692"/>
    </ligand>
</feature>
<dbReference type="STRING" id="390807.SAMN04488095_3189"/>
<dbReference type="InterPro" id="IPR036155">
    <property type="entry name" value="Crypto/Photolyase_N_sf"/>
</dbReference>
<dbReference type="GO" id="GO:0003904">
    <property type="term" value="F:deoxyribodipyrimidine photo-lyase activity"/>
    <property type="evidence" value="ECO:0007669"/>
    <property type="project" value="TreeGrafter"/>
</dbReference>
<dbReference type="Gene3D" id="3.40.50.620">
    <property type="entry name" value="HUPs"/>
    <property type="match status" value="1"/>
</dbReference>
<feature type="region of interest" description="Disordered" evidence="5">
    <location>
        <begin position="486"/>
        <end position="505"/>
    </location>
</feature>
<dbReference type="InterPro" id="IPR006050">
    <property type="entry name" value="DNA_photolyase_N"/>
</dbReference>
<dbReference type="PANTHER" id="PTHR11455:SF9">
    <property type="entry name" value="CRYPTOCHROME CIRCADIAN CLOCK 5 ISOFORM X1"/>
    <property type="match status" value="1"/>
</dbReference>
<dbReference type="Gene3D" id="1.10.579.10">
    <property type="entry name" value="DNA Cyclobutane Dipyrimidine Photolyase, subunit A, domain 3"/>
    <property type="match status" value="1"/>
</dbReference>
<keyword evidence="2 4" id="KW-0285">Flavoprotein</keyword>
<keyword evidence="3 4" id="KW-0274">FAD</keyword>
<reference evidence="7 8" key="1">
    <citation type="submission" date="2016-10" db="EMBL/GenBank/DDBJ databases">
        <authorList>
            <person name="de Groot N.N."/>
        </authorList>
    </citation>
    <scope>NUCLEOTIDE SEQUENCE [LARGE SCALE GENOMIC DNA]</scope>
    <source>
        <strain evidence="7 8">DSM 19073</strain>
    </source>
</reference>
<keyword evidence="8" id="KW-1185">Reference proteome</keyword>
<feature type="binding site" evidence="4">
    <location>
        <position position="209"/>
    </location>
    <ligand>
        <name>FAD</name>
        <dbReference type="ChEBI" id="CHEBI:57692"/>
    </ligand>
</feature>
<dbReference type="InterPro" id="IPR014729">
    <property type="entry name" value="Rossmann-like_a/b/a_fold"/>
</dbReference>
<dbReference type="SUPFAM" id="SSF52425">
    <property type="entry name" value="Cryptochrome/photolyase, N-terminal domain"/>
    <property type="match status" value="1"/>
</dbReference>
<evidence type="ECO:0000259" key="6">
    <source>
        <dbReference type="PROSITE" id="PS51645"/>
    </source>
</evidence>
<dbReference type="InterPro" id="IPR036134">
    <property type="entry name" value="Crypto/Photolyase_FAD-like_sf"/>
</dbReference>
<dbReference type="PROSITE" id="PS51645">
    <property type="entry name" value="PHR_CRY_ALPHA_BETA"/>
    <property type="match status" value="1"/>
</dbReference>
<dbReference type="GO" id="GO:0003677">
    <property type="term" value="F:DNA binding"/>
    <property type="evidence" value="ECO:0007669"/>
    <property type="project" value="TreeGrafter"/>
</dbReference>
<evidence type="ECO:0000256" key="1">
    <source>
        <dbReference type="ARBA" id="ARBA00001932"/>
    </source>
</evidence>
<dbReference type="GO" id="GO:0071949">
    <property type="term" value="F:FAD binding"/>
    <property type="evidence" value="ECO:0007669"/>
    <property type="project" value="TreeGrafter"/>
</dbReference>
<dbReference type="RefSeq" id="WP_092783046.1">
    <property type="nucleotide sequence ID" value="NZ_FORA01000004.1"/>
</dbReference>
<dbReference type="Gene3D" id="1.25.40.80">
    <property type="match status" value="1"/>
</dbReference>
<dbReference type="Pfam" id="PF00875">
    <property type="entry name" value="DNA_photolyase"/>
    <property type="match status" value="1"/>
</dbReference>
<protein>
    <submittedName>
        <fullName evidence="7">Deoxyribodipyrimidine photo-lyase family protein (Cryptochrome)</fullName>
    </submittedName>
</protein>
<organism evidence="7 8">
    <name type="scientific">Jannaschia pohangensis</name>
    <dbReference type="NCBI Taxonomy" id="390807"/>
    <lineage>
        <taxon>Bacteria</taxon>
        <taxon>Pseudomonadati</taxon>
        <taxon>Pseudomonadota</taxon>
        <taxon>Alphaproteobacteria</taxon>
        <taxon>Rhodobacterales</taxon>
        <taxon>Roseobacteraceae</taxon>
        <taxon>Jannaschia</taxon>
    </lineage>
</organism>
<evidence type="ECO:0000256" key="4">
    <source>
        <dbReference type="PIRSR" id="PIRSR602081-1"/>
    </source>
</evidence>
<comment type="cofactor">
    <cofactor evidence="4">
        <name>FAD</name>
        <dbReference type="ChEBI" id="CHEBI:57692"/>
    </cofactor>
    <text evidence="4">Binds 1 FAD per subunit.</text>
</comment>
<dbReference type="Pfam" id="PF03441">
    <property type="entry name" value="FAD_binding_7"/>
    <property type="match status" value="1"/>
</dbReference>
<dbReference type="Proteomes" id="UP000199110">
    <property type="component" value="Unassembled WGS sequence"/>
</dbReference>